<dbReference type="Pfam" id="PF08423">
    <property type="entry name" value="Rad51"/>
    <property type="match status" value="1"/>
</dbReference>
<evidence type="ECO:0000256" key="1">
    <source>
        <dbReference type="ARBA" id="ARBA00004123"/>
    </source>
</evidence>
<evidence type="ECO:0000313" key="5">
    <source>
        <dbReference type="Proteomes" id="UP001497392"/>
    </source>
</evidence>
<dbReference type="PANTHER" id="PTHR46457">
    <property type="entry name" value="DNA REPAIR PROTEIN RAD51 HOMOLOG 4"/>
    <property type="match status" value="1"/>
</dbReference>
<dbReference type="Proteomes" id="UP001497392">
    <property type="component" value="Unassembled WGS sequence"/>
</dbReference>
<dbReference type="Gene3D" id="3.40.50.300">
    <property type="entry name" value="P-loop containing nucleotide triphosphate hydrolases"/>
    <property type="match status" value="1"/>
</dbReference>
<keyword evidence="5" id="KW-1185">Reference proteome</keyword>
<dbReference type="PROSITE" id="PS50162">
    <property type="entry name" value="RECA_2"/>
    <property type="match status" value="1"/>
</dbReference>
<evidence type="ECO:0000313" key="4">
    <source>
        <dbReference type="EMBL" id="CAL5227690.1"/>
    </source>
</evidence>
<gene>
    <name evidence="4" type="primary">g10698</name>
    <name evidence="4" type="ORF">VP750_LOCUS9596</name>
</gene>
<dbReference type="InterPro" id="IPR027417">
    <property type="entry name" value="P-loop_NTPase"/>
</dbReference>
<dbReference type="InterPro" id="IPR051988">
    <property type="entry name" value="HRR_RAD51_Paralog"/>
</dbReference>
<evidence type="ECO:0000259" key="3">
    <source>
        <dbReference type="PROSITE" id="PS50162"/>
    </source>
</evidence>
<protein>
    <submittedName>
        <fullName evidence="4">G10698 protein</fullName>
    </submittedName>
</protein>
<proteinExistence type="predicted"/>
<dbReference type="InterPro" id="IPR020588">
    <property type="entry name" value="RecA_ATP-bd"/>
</dbReference>
<organism evidence="4 5">
    <name type="scientific">Coccomyxa viridis</name>
    <dbReference type="NCBI Taxonomy" id="1274662"/>
    <lineage>
        <taxon>Eukaryota</taxon>
        <taxon>Viridiplantae</taxon>
        <taxon>Chlorophyta</taxon>
        <taxon>core chlorophytes</taxon>
        <taxon>Trebouxiophyceae</taxon>
        <taxon>Trebouxiophyceae incertae sedis</taxon>
        <taxon>Coccomyxaceae</taxon>
        <taxon>Coccomyxa</taxon>
    </lineage>
</organism>
<feature type="domain" description="RecA family profile 1" evidence="3">
    <location>
        <begin position="32"/>
        <end position="216"/>
    </location>
</feature>
<comment type="caution">
    <text evidence="4">The sequence shown here is derived from an EMBL/GenBank/DDBJ whole genome shotgun (WGS) entry which is preliminary data.</text>
</comment>
<evidence type="ECO:0000256" key="2">
    <source>
        <dbReference type="ARBA" id="ARBA00023242"/>
    </source>
</evidence>
<dbReference type="PANTHER" id="PTHR46457:SF1">
    <property type="entry name" value="DNA REPAIR PROTEIN RAD51 HOMOLOG 4"/>
    <property type="match status" value="1"/>
</dbReference>
<reference evidence="4 5" key="1">
    <citation type="submission" date="2024-06" db="EMBL/GenBank/DDBJ databases">
        <authorList>
            <person name="Kraege A."/>
            <person name="Thomma B."/>
        </authorList>
    </citation>
    <scope>NUCLEOTIDE SEQUENCE [LARGE SCALE GENOMIC DNA]</scope>
</reference>
<name>A0ABP1G626_9CHLO</name>
<dbReference type="SUPFAM" id="SSF52540">
    <property type="entry name" value="P-loop containing nucleoside triphosphate hydrolases"/>
    <property type="match status" value="1"/>
</dbReference>
<accession>A0ABP1G626</accession>
<sequence>MMQAEAVLLDHVQRNIAPQVQSGRDLLAQFHKTRLLPTGCASIDDILLRGGVREEHHVEITGECGSGKTQLCMQMAAFTALRRERVAYIDTAGSFAWAGFQAMAGALPRHAECAGAAEAQRFLDLYRVFSLHDLLQLLRALSKALDQEAQQRPDRDGPHGPRRLSLLVVDSLSFLVSPVMGPGGTDDGHALMICLGRALKQLSQRHKLAVLTTNHIVGGYDDIKPALGESWKVQANLRIALSCMGPVLRRACLVANTLGPCGACAYYELGVGGPKAVNAPA</sequence>
<keyword evidence="2" id="KW-0539">Nucleus</keyword>
<dbReference type="InterPro" id="IPR013632">
    <property type="entry name" value="Rad51_C"/>
</dbReference>
<comment type="subcellular location">
    <subcellularLocation>
        <location evidence="1">Nucleus</location>
    </subcellularLocation>
</comment>
<dbReference type="EMBL" id="CAXHTA020000017">
    <property type="protein sequence ID" value="CAL5227690.1"/>
    <property type="molecule type" value="Genomic_DNA"/>
</dbReference>